<feature type="region of interest" description="Disordered" evidence="6">
    <location>
        <begin position="283"/>
        <end position="315"/>
    </location>
</feature>
<keyword evidence="2" id="KW-0539">Nucleus</keyword>
<keyword evidence="1 5" id="KW-0175">Coiled coil</keyword>
<feature type="compositionally biased region" description="Acidic residues" evidence="6">
    <location>
        <begin position="1175"/>
        <end position="1193"/>
    </location>
</feature>
<reference evidence="7" key="1">
    <citation type="journal article" date="2015" name="Nat. Genet.">
        <title>The pineapple genome and the evolution of CAM photosynthesis.</title>
        <authorList>
            <person name="Ming R."/>
            <person name="VanBuren R."/>
            <person name="Wai C.M."/>
            <person name="Tang H."/>
            <person name="Schatz M.C."/>
            <person name="Bowers J.E."/>
            <person name="Lyons E."/>
            <person name="Wang M.L."/>
            <person name="Chen J."/>
            <person name="Biggers E."/>
            <person name="Zhang J."/>
            <person name="Huang L."/>
            <person name="Zhang L."/>
            <person name="Miao W."/>
            <person name="Zhang J."/>
            <person name="Ye Z."/>
            <person name="Miao C."/>
            <person name="Lin Z."/>
            <person name="Wang H."/>
            <person name="Zhou H."/>
            <person name="Yim W.C."/>
            <person name="Priest H.D."/>
            <person name="Zheng C."/>
            <person name="Woodhouse M."/>
            <person name="Edger P.P."/>
            <person name="Guyot R."/>
            <person name="Guo H.B."/>
            <person name="Guo H."/>
            <person name="Zheng G."/>
            <person name="Singh R."/>
            <person name="Sharma A."/>
            <person name="Min X."/>
            <person name="Zheng Y."/>
            <person name="Lee H."/>
            <person name="Gurtowski J."/>
            <person name="Sedlazeck F.J."/>
            <person name="Harkess A."/>
            <person name="McKain M.R."/>
            <person name="Liao Z."/>
            <person name="Fang J."/>
            <person name="Liu J."/>
            <person name="Zhang X."/>
            <person name="Zhang Q."/>
            <person name="Hu W."/>
            <person name="Qin Y."/>
            <person name="Wang K."/>
            <person name="Chen L.Y."/>
            <person name="Shirley N."/>
            <person name="Lin Y.R."/>
            <person name="Liu L.Y."/>
            <person name="Hernandez A.G."/>
            <person name="Wright C.L."/>
            <person name="Bulone V."/>
            <person name="Tuskan G.A."/>
            <person name="Heath K."/>
            <person name="Zee F."/>
            <person name="Moore P.H."/>
            <person name="Sunkar R."/>
            <person name="Leebens-Mack J.H."/>
            <person name="Mockler T."/>
            <person name="Bennetzen J.L."/>
            <person name="Freeling M."/>
            <person name="Sankoff D."/>
            <person name="Paterson A.H."/>
            <person name="Zhu X."/>
            <person name="Yang X."/>
            <person name="Smith J.A."/>
            <person name="Cushman J.C."/>
            <person name="Paull R.E."/>
            <person name="Yu Q."/>
        </authorList>
    </citation>
    <scope>NUCLEOTIDE SEQUENCE [LARGE SCALE GENOMIC DNA]</scope>
    <source>
        <strain evidence="7">cv. F153</strain>
    </source>
</reference>
<dbReference type="OrthoDB" id="673795at2759"/>
<dbReference type="PANTHER" id="PTHR31908">
    <property type="entry name" value="PROTEIN CROWDED NUCLEI 4"/>
    <property type="match status" value="1"/>
</dbReference>
<organism evidence="7 8">
    <name type="scientific">Ananas comosus</name>
    <name type="common">Pineapple</name>
    <name type="synonym">Ananas ananas</name>
    <dbReference type="NCBI Taxonomy" id="4615"/>
    <lineage>
        <taxon>Eukaryota</taxon>
        <taxon>Viridiplantae</taxon>
        <taxon>Streptophyta</taxon>
        <taxon>Embryophyta</taxon>
        <taxon>Tracheophyta</taxon>
        <taxon>Spermatophyta</taxon>
        <taxon>Magnoliopsida</taxon>
        <taxon>Liliopsida</taxon>
        <taxon>Poales</taxon>
        <taxon>Bromeliaceae</taxon>
        <taxon>Bromelioideae</taxon>
        <taxon>Ananas</taxon>
    </lineage>
</organism>
<feature type="compositionally biased region" description="Pro residues" evidence="6">
    <location>
        <begin position="39"/>
        <end position="51"/>
    </location>
</feature>
<feature type="region of interest" description="Disordered" evidence="6">
    <location>
        <begin position="245"/>
        <end position="270"/>
    </location>
</feature>
<feature type="compositionally biased region" description="Polar residues" evidence="6">
    <location>
        <begin position="900"/>
        <end position="920"/>
    </location>
</feature>
<gene>
    <name evidence="8" type="primary">LOC109710098</name>
</gene>
<protein>
    <submittedName>
        <fullName evidence="8">Protein CROWDED NUCLEI 1-like isoform X1</fullName>
    </submittedName>
</protein>
<sequence length="1211" mass="139110">MFTPQQKKGWSSGWSLSPANPRGSAAAALGKGKGVAEAAPPPPPPPLPAPPHASLGENGVDGEAEVWRRFRDAGLLDESSLQRKDREALAHRISELDKELHEYQYNMGLLLIEKKEWTAKYEEMRQGLVEAEEILKREQTAHAIAITELEKREENIRKALGIEKQCVVDLEKALREMRSEMAEVKFTSEKKLAEAHALEASLEEKRLEIEAKLHSADARLAEASRKSSQAARKLEDLEARERKLEKEKLSFDTERKTREKHLTEQAEHLRDWELKLQESQNRLVEGQRSLNDRDERANEKDRALKKKQDELEETRKTIEAMKSSLKRMEDDISTRLHALTAKEKDMETRFANLEVKEKELAAKEEMLNERERVGLQKLLDDHNAILESKRKEFDLELQKEKISFDEEMKEKINAVEKKNNEISRKEDQIAKREHTLDSKMQKLKDKEKDLEAKSKAMKKWEESVKGEDRKVVEEKERLEREKQQLENSKSELERLKALVEAEKQQIIKERENLKLTEEEREQHFLLTSRLKQEIEEYKMHNDSISRESEDLREQREKFEKEWEVLDEKRVALEAEIKKIDEEREKFDKWRHNEEERLNNMELEIEAKCWRELEELRLRKEAFEREMQHEKSEIEELLKRERANNDRNLQLHKHELDMEMERKLIEKEKEMQELESELKKKIDFEENKIRYAIDLNESKIQKIKMEKEQLRREAEALLEDKQKLEVDRTEIKKDIDSLSVLSRNLKDRREEYVKERTRFLALAEQCRVCKNCGVKVIDDLDILGLQDTGNVQMPNLAFEEQLKSPIAEASPAGTSLNTNSGGRMSWLQKCSRLFNFSPTGKGAEKSTEIEAEPTSFVERLDGEVSEGEADYEPTPSYGIAIDSLDKDGNEPEPEPSYGVADNSTDILRIQSENGGNVPSLDQDNEREESSLPVDNNQPESSKRKGGRPPKRRTTSKGVRRTRSVKAVVEDAKAILGETSEGNNDYGDSKGFSNIQEESQEESVHTELGATSTGKKRRFDNLSGMKAAEGDAEDSEVHSESVSVGGGRRKRRQTSRPAVAQVPGEKRYNFRRSTIAGAATAAHAVPNQTKGQNKGGHKQLQENEVDNSRGEGEATSERNVNMAQSVVEVHEFAQNVVQQLEIAETHTVERLAVDGTAATAIEAEIEPSTPVGSELGIEQDEDDDDDDDEDEDEAAEEKHNASIGKKLWTFFTT</sequence>
<comment type="similarity">
    <text evidence="4">Belongs to the CRWN family.</text>
</comment>
<proteinExistence type="inferred from homology"/>
<keyword evidence="7" id="KW-1185">Reference proteome</keyword>
<evidence type="ECO:0000256" key="4">
    <source>
        <dbReference type="ARBA" id="ARBA00024208"/>
    </source>
</evidence>
<evidence type="ECO:0000256" key="3">
    <source>
        <dbReference type="ARBA" id="ARBA00024186"/>
    </source>
</evidence>
<feature type="region of interest" description="Disordered" evidence="6">
    <location>
        <begin position="419"/>
        <end position="486"/>
    </location>
</feature>
<dbReference type="PANTHER" id="PTHR31908:SF11">
    <property type="entry name" value="PROTEIN CROWDED NUCLEI 1"/>
    <property type="match status" value="1"/>
</dbReference>
<accession>A0A6P5EWE4</accession>
<feature type="coiled-coil region" evidence="5">
    <location>
        <begin position="86"/>
        <end position="141"/>
    </location>
</feature>
<dbReference type="GeneID" id="109710098"/>
<evidence type="ECO:0000256" key="1">
    <source>
        <dbReference type="ARBA" id="ARBA00023054"/>
    </source>
</evidence>
<dbReference type="Proteomes" id="UP000515123">
    <property type="component" value="Linkage group 5"/>
</dbReference>
<evidence type="ECO:0000256" key="5">
    <source>
        <dbReference type="SAM" id="Coils"/>
    </source>
</evidence>
<evidence type="ECO:0000313" key="7">
    <source>
        <dbReference type="Proteomes" id="UP000515123"/>
    </source>
</evidence>
<feature type="compositionally biased region" description="Basic and acidic residues" evidence="6">
    <location>
        <begin position="290"/>
        <end position="315"/>
    </location>
</feature>
<feature type="compositionally biased region" description="Basic residues" evidence="6">
    <location>
        <begin position="942"/>
        <end position="962"/>
    </location>
</feature>
<dbReference type="RefSeq" id="XP_020088121.1">
    <property type="nucleotide sequence ID" value="XM_020232532.1"/>
</dbReference>
<feature type="region of interest" description="Disordered" evidence="6">
    <location>
        <begin position="1161"/>
        <end position="1211"/>
    </location>
</feature>
<comment type="subcellular location">
    <subcellularLocation>
        <location evidence="3">Nucleus lamina</location>
    </subcellularLocation>
</comment>
<feature type="region of interest" description="Disordered" evidence="6">
    <location>
        <begin position="1"/>
        <end position="61"/>
    </location>
</feature>
<feature type="region of interest" description="Disordered" evidence="6">
    <location>
        <begin position="838"/>
        <end position="1119"/>
    </location>
</feature>
<dbReference type="GO" id="GO:0005652">
    <property type="term" value="C:nuclear lamina"/>
    <property type="evidence" value="ECO:0007669"/>
    <property type="project" value="UniProtKB-SubCell"/>
</dbReference>
<reference evidence="8" key="2">
    <citation type="submission" date="2025-08" db="UniProtKB">
        <authorList>
            <consortium name="RefSeq"/>
        </authorList>
    </citation>
    <scope>IDENTIFICATION</scope>
    <source>
        <tissue evidence="8">Leaf</tissue>
    </source>
</reference>
<name>A0A6P5EWE4_ANACO</name>
<feature type="compositionally biased region" description="Basic and acidic residues" evidence="6">
    <location>
        <begin position="1104"/>
        <end position="1114"/>
    </location>
</feature>
<feature type="compositionally biased region" description="Low complexity" evidence="6">
    <location>
        <begin position="23"/>
        <end position="38"/>
    </location>
</feature>
<evidence type="ECO:0000256" key="6">
    <source>
        <dbReference type="SAM" id="MobiDB-lite"/>
    </source>
</evidence>
<evidence type="ECO:0000313" key="8">
    <source>
        <dbReference type="RefSeq" id="XP_020088121.1"/>
    </source>
</evidence>
<dbReference type="GO" id="GO:0006997">
    <property type="term" value="P:nucleus organization"/>
    <property type="evidence" value="ECO:0007669"/>
    <property type="project" value="InterPro"/>
</dbReference>
<evidence type="ECO:0000256" key="2">
    <source>
        <dbReference type="ARBA" id="ARBA00023242"/>
    </source>
</evidence>
<dbReference type="InterPro" id="IPR040418">
    <property type="entry name" value="CRWN"/>
</dbReference>
<feature type="compositionally biased region" description="Polar residues" evidence="6">
    <location>
        <begin position="1"/>
        <end position="18"/>
    </location>
</feature>
<dbReference type="AlphaFoldDB" id="A0A6P5EWE4"/>